<evidence type="ECO:0000313" key="2">
    <source>
        <dbReference type="EMBL" id="HHS02715.1"/>
    </source>
</evidence>
<reference evidence="2" key="1">
    <citation type="journal article" date="2020" name="mSystems">
        <title>Genome- and Community-Level Interaction Insights into Carbon Utilization and Element Cycling Functions of Hydrothermarchaeota in Hydrothermal Sediment.</title>
        <authorList>
            <person name="Zhou Z."/>
            <person name="Liu Y."/>
            <person name="Xu W."/>
            <person name="Pan J."/>
            <person name="Luo Z.H."/>
            <person name="Li M."/>
        </authorList>
    </citation>
    <scope>NUCLEOTIDE SEQUENCE [LARGE SCALE GENOMIC DNA]</scope>
    <source>
        <strain evidence="2">SpSt-102</strain>
    </source>
</reference>
<accession>A0A7C5Z5C4</accession>
<evidence type="ECO:0000256" key="1">
    <source>
        <dbReference type="SAM" id="Phobius"/>
    </source>
</evidence>
<dbReference type="AlphaFoldDB" id="A0A7C5Z5C4"/>
<organism evidence="2">
    <name type="scientific">Caldicellulosiruptor owensensis</name>
    <dbReference type="NCBI Taxonomy" id="55205"/>
    <lineage>
        <taxon>Bacteria</taxon>
        <taxon>Bacillati</taxon>
        <taxon>Bacillota</taxon>
        <taxon>Bacillota incertae sedis</taxon>
        <taxon>Caldicellulosiruptorales</taxon>
        <taxon>Caldicellulosiruptoraceae</taxon>
        <taxon>Caldicellulosiruptor</taxon>
    </lineage>
</organism>
<proteinExistence type="predicted"/>
<keyword evidence="1" id="KW-0472">Membrane</keyword>
<keyword evidence="1" id="KW-1133">Transmembrane helix</keyword>
<dbReference type="InterPro" id="IPR027981">
    <property type="entry name" value="DUF4446"/>
</dbReference>
<dbReference type="EMBL" id="DRUZ01000108">
    <property type="protein sequence ID" value="HHS02715.1"/>
    <property type="molecule type" value="Genomic_DNA"/>
</dbReference>
<dbReference type="Pfam" id="PF14584">
    <property type="entry name" value="DUF4446"/>
    <property type="match status" value="1"/>
</dbReference>
<sequence>MKSYITTYASEIVTFFLVLNMVLFLALLIELAKNRSLKRRFLDLTSNQDFKSLEELIKLTNEKVEYFEEVLKALTKSHRILSENAKLCIKKVGIVRYDAFENVGSKLSFALALLDEFDTGVVINSIYSREGCSVYAKPIENGLSKYPLSAEEMQAIDIARKNYISKEIKE</sequence>
<comment type="caution">
    <text evidence="2">The sequence shown here is derived from an EMBL/GenBank/DDBJ whole genome shotgun (WGS) entry which is preliminary data.</text>
</comment>
<feature type="transmembrane region" description="Helical" evidence="1">
    <location>
        <begin position="12"/>
        <end position="32"/>
    </location>
</feature>
<keyword evidence="1" id="KW-0812">Transmembrane</keyword>
<name>A0A7C5Z5C4_9FIRM</name>
<protein>
    <submittedName>
        <fullName evidence="2">DUF4446 family protein</fullName>
    </submittedName>
</protein>
<gene>
    <name evidence="2" type="ORF">ENL71_09650</name>
</gene>